<evidence type="ECO:0000256" key="17">
    <source>
        <dbReference type="ARBA" id="ARBA00049628"/>
    </source>
</evidence>
<evidence type="ECO:0000256" key="14">
    <source>
        <dbReference type="ARBA" id="ARBA00023316"/>
    </source>
</evidence>
<feature type="binding site" evidence="18">
    <location>
        <position position="227"/>
    </location>
    <ligand>
        <name>Mg(2+)</name>
        <dbReference type="ChEBI" id="CHEBI:18420"/>
    </ligand>
</feature>
<dbReference type="InterPro" id="IPR056729">
    <property type="entry name" value="GMPPB_C"/>
</dbReference>
<evidence type="ECO:0000256" key="11">
    <source>
        <dbReference type="ARBA" id="ARBA00022984"/>
    </source>
</evidence>
<sequence length="466" mass="49191">MPTLALILAAGLGKRMKSSLPKVLHPILGDPSLLWVLRALPPEVGHAVVVVHHGKEQVEAALASWAKAGLLPCPATTVDQGEPLGTGHAVARAIPELDRLGAERVVILCGDVPLIRRETVAALARSEGSILAMDLDDPAGYGRVLEEDGALRSLVEHKDAPEAVRAIRRVNGGAYALPWAPLREALGRLTNANAQGEYYLTDAVMDVASKVRVAVDLCEPSEMMGMNSRVDQATLQRFAQERVNRAWMEAGVTFLDPAATLVGPRVELGQDVVLAPGARLEGEVTVGASTQVGQGVVITDSALAEGVEVRPYCVINRSKVGPGAMVGPFAHLREGTVLDAGVHMGNFVETKKSHLHAGAKANHLSYLGDCEVGERTNIGAGLITCNYDGFNKHRTHIGKDVFVGSDCQLVAPITLGDGCLIGAGSTLTQDVPADAIALTRAPLTVRDGGASRLRTRLKAIKQGTKR</sequence>
<feature type="binding site" evidence="18">
    <location>
        <begin position="85"/>
        <end position="86"/>
    </location>
    <ligand>
        <name>UDP-N-acetyl-alpha-D-glucosamine</name>
        <dbReference type="ChEBI" id="CHEBI:57705"/>
    </ligand>
</feature>
<evidence type="ECO:0000256" key="1">
    <source>
        <dbReference type="ARBA" id="ARBA00004496"/>
    </source>
</evidence>
<dbReference type="GO" id="GO:0009252">
    <property type="term" value="P:peptidoglycan biosynthetic process"/>
    <property type="evidence" value="ECO:0007669"/>
    <property type="project" value="UniProtKB-UniRule"/>
</dbReference>
<dbReference type="GO" id="GO:0000902">
    <property type="term" value="P:cell morphogenesis"/>
    <property type="evidence" value="ECO:0007669"/>
    <property type="project" value="UniProtKB-UniRule"/>
</dbReference>
<dbReference type="EC" id="2.3.1.157" evidence="18"/>
<feature type="binding site" evidence="18">
    <location>
        <position position="171"/>
    </location>
    <ligand>
        <name>UDP-N-acetyl-alpha-D-glucosamine</name>
        <dbReference type="ChEBI" id="CHEBI:57705"/>
    </ligand>
</feature>
<dbReference type="GO" id="GO:0008360">
    <property type="term" value="P:regulation of cell shape"/>
    <property type="evidence" value="ECO:0007669"/>
    <property type="project" value="UniProtKB-KW"/>
</dbReference>
<dbReference type="GO" id="GO:0009245">
    <property type="term" value="P:lipid A biosynthetic process"/>
    <property type="evidence" value="ECO:0007669"/>
    <property type="project" value="UniProtKB-UniRule"/>
</dbReference>
<feature type="binding site" evidence="18">
    <location>
        <position position="227"/>
    </location>
    <ligand>
        <name>UDP-N-acetyl-alpha-D-glucosamine</name>
        <dbReference type="ChEBI" id="CHEBI:57705"/>
    </ligand>
</feature>
<evidence type="ECO:0000256" key="16">
    <source>
        <dbReference type="ARBA" id="ARBA00048493"/>
    </source>
</evidence>
<dbReference type="Gene3D" id="2.160.10.10">
    <property type="entry name" value="Hexapeptide repeat proteins"/>
    <property type="match status" value="1"/>
</dbReference>
<feature type="region of interest" description="Linker" evidence="18">
    <location>
        <begin position="230"/>
        <end position="250"/>
    </location>
</feature>
<comment type="pathway">
    <text evidence="18">Nucleotide-sugar biosynthesis; UDP-N-acetyl-alpha-D-glucosamine biosynthesis; UDP-N-acetyl-alpha-D-glucosamine from N-acetyl-alpha-D-glucosamine 1-phosphate: step 1/1.</text>
</comment>
<dbReference type="InterPro" id="IPR038009">
    <property type="entry name" value="GlmU_C_LbH"/>
</dbReference>
<evidence type="ECO:0000256" key="13">
    <source>
        <dbReference type="ARBA" id="ARBA00023315"/>
    </source>
</evidence>
<dbReference type="EC" id="2.7.7.23" evidence="18"/>
<feature type="domain" description="MobA-like NTP transferase" evidence="19">
    <location>
        <begin position="5"/>
        <end position="126"/>
    </location>
</feature>
<comment type="pathway">
    <text evidence="18">Bacterial outer membrane biogenesis; LPS lipid A biosynthesis.</text>
</comment>
<feature type="binding site" evidence="18">
    <location>
        <position position="423"/>
    </location>
    <ligand>
        <name>acetyl-CoA</name>
        <dbReference type="ChEBI" id="CHEBI:57288"/>
    </ligand>
</feature>
<dbReference type="InterPro" id="IPR025877">
    <property type="entry name" value="MobA-like_NTP_Trfase"/>
</dbReference>
<dbReference type="GO" id="GO:0000287">
    <property type="term" value="F:magnesium ion binding"/>
    <property type="evidence" value="ECO:0007669"/>
    <property type="project" value="UniProtKB-UniRule"/>
</dbReference>
<feature type="binding site" evidence="18">
    <location>
        <position position="142"/>
    </location>
    <ligand>
        <name>UDP-N-acetyl-alpha-D-glucosamine</name>
        <dbReference type="ChEBI" id="CHEBI:57705"/>
    </ligand>
</feature>
<dbReference type="GO" id="GO:0006048">
    <property type="term" value="P:UDP-N-acetylglucosamine biosynthetic process"/>
    <property type="evidence" value="ECO:0007669"/>
    <property type="project" value="InterPro"/>
</dbReference>
<dbReference type="InterPro" id="IPR011004">
    <property type="entry name" value="Trimer_LpxA-like_sf"/>
</dbReference>
<feature type="region of interest" description="Pyrophosphorylase" evidence="18">
    <location>
        <begin position="1"/>
        <end position="229"/>
    </location>
</feature>
<feature type="binding site" evidence="18">
    <location>
        <position position="405"/>
    </location>
    <ligand>
        <name>acetyl-CoA</name>
        <dbReference type="ChEBI" id="CHEBI:57288"/>
    </ligand>
</feature>
<evidence type="ECO:0000256" key="18">
    <source>
        <dbReference type="HAMAP-Rule" id="MF_01631"/>
    </source>
</evidence>
<evidence type="ECO:0000259" key="20">
    <source>
        <dbReference type="Pfam" id="PF25087"/>
    </source>
</evidence>
<feature type="region of interest" description="N-acetyltransferase" evidence="18">
    <location>
        <begin position="251"/>
        <end position="466"/>
    </location>
</feature>
<comment type="similarity">
    <text evidence="3 18">In the N-terminal section; belongs to the N-acetylglucosamine-1-phosphate uridyltransferase family.</text>
</comment>
<keyword evidence="11 18" id="KW-0573">Peptidoglycan synthesis</keyword>
<feature type="binding site" evidence="18">
    <location>
        <position position="380"/>
    </location>
    <ligand>
        <name>acetyl-CoA</name>
        <dbReference type="ChEBI" id="CHEBI:57288"/>
    </ligand>
</feature>
<dbReference type="SUPFAM" id="SSF51161">
    <property type="entry name" value="Trimeric LpxA-like enzymes"/>
    <property type="match status" value="1"/>
</dbReference>
<dbReference type="InterPro" id="IPR005882">
    <property type="entry name" value="Bifunctional_GlmU"/>
</dbReference>
<evidence type="ECO:0000256" key="15">
    <source>
        <dbReference type="ARBA" id="ARBA00048247"/>
    </source>
</evidence>
<dbReference type="SUPFAM" id="SSF53448">
    <property type="entry name" value="Nucleotide-diphospho-sugar transferases"/>
    <property type="match status" value="1"/>
</dbReference>
<dbReference type="GO" id="GO:0019134">
    <property type="term" value="F:glucosamine-1-phosphate N-acetyltransferase activity"/>
    <property type="evidence" value="ECO:0007669"/>
    <property type="project" value="UniProtKB-UniRule"/>
</dbReference>
<keyword evidence="22" id="KW-1185">Reference proteome</keyword>
<dbReference type="InterPro" id="IPR050065">
    <property type="entry name" value="GlmU-like"/>
</dbReference>
<feature type="binding site" evidence="18">
    <location>
        <position position="333"/>
    </location>
    <ligand>
        <name>UDP-N-acetyl-alpha-D-glucosamine</name>
        <dbReference type="ChEBI" id="CHEBI:57705"/>
    </ligand>
</feature>
<evidence type="ECO:0000256" key="9">
    <source>
        <dbReference type="ARBA" id="ARBA00022842"/>
    </source>
</evidence>
<comment type="caution">
    <text evidence="18">Lacks conserved residue(s) required for the propagation of feature annotation.</text>
</comment>
<evidence type="ECO:0000256" key="8">
    <source>
        <dbReference type="ARBA" id="ARBA00022737"/>
    </source>
</evidence>
<dbReference type="GO" id="GO:0003977">
    <property type="term" value="F:UDP-N-acetylglucosamine diphosphorylase activity"/>
    <property type="evidence" value="ECO:0007669"/>
    <property type="project" value="UniProtKB-UniRule"/>
</dbReference>
<dbReference type="CDD" id="cd03353">
    <property type="entry name" value="LbH_GlmU_C"/>
    <property type="match status" value="1"/>
</dbReference>
<dbReference type="AlphaFoldDB" id="A0AA48GMY1"/>
<evidence type="ECO:0000256" key="6">
    <source>
        <dbReference type="ARBA" id="ARBA00022695"/>
    </source>
</evidence>
<feature type="binding site" evidence="18">
    <location>
        <position position="351"/>
    </location>
    <ligand>
        <name>UDP-N-acetyl-alpha-D-glucosamine</name>
        <dbReference type="ChEBI" id="CHEBI:57705"/>
    </ligand>
</feature>
<comment type="function">
    <text evidence="17 18">Catalyzes the last two sequential reactions in the de novo biosynthetic pathway for UDP-N-acetylglucosamine (UDP-GlcNAc). The C-terminal domain catalyzes the transfer of acetyl group from acetyl coenzyme A to glucosamine-1-phosphate (GlcN-1-P) to produce N-acetylglucosamine-1-phosphate (GlcNAc-1-P), which is converted into UDP-GlcNAc by the transfer of uridine 5-monophosphate (from uridine 5-triphosphate), a reaction catalyzed by the N-terminal domain.</text>
</comment>
<protein>
    <recommendedName>
        <fullName evidence="18">Bifunctional protein GlmU</fullName>
    </recommendedName>
    <domain>
        <recommendedName>
            <fullName evidence="18">UDP-N-acetylglucosamine pyrophosphorylase</fullName>
            <ecNumber evidence="18">2.7.7.23</ecNumber>
        </recommendedName>
        <alternativeName>
            <fullName evidence="18">N-acetylglucosamine-1-phosphate uridyltransferase</fullName>
        </alternativeName>
    </domain>
    <domain>
        <recommendedName>
            <fullName evidence="18">Glucosamine-1-phosphate N-acetyltransferase</fullName>
            <ecNumber evidence="18">2.3.1.157</ecNumber>
        </recommendedName>
    </domain>
</protein>
<dbReference type="InterPro" id="IPR029044">
    <property type="entry name" value="Nucleotide-diphossugar_trans"/>
</dbReference>
<evidence type="ECO:0000256" key="3">
    <source>
        <dbReference type="ARBA" id="ARBA00007947"/>
    </source>
</evidence>
<feature type="binding site" evidence="18">
    <location>
        <position position="80"/>
    </location>
    <ligand>
        <name>UDP-N-acetyl-alpha-D-glucosamine</name>
        <dbReference type="ChEBI" id="CHEBI:57705"/>
    </ligand>
</feature>
<comment type="catalytic activity">
    <reaction evidence="16 18">
        <text>N-acetyl-alpha-D-glucosamine 1-phosphate + UTP + H(+) = UDP-N-acetyl-alpha-D-glucosamine + diphosphate</text>
        <dbReference type="Rhea" id="RHEA:13509"/>
        <dbReference type="ChEBI" id="CHEBI:15378"/>
        <dbReference type="ChEBI" id="CHEBI:33019"/>
        <dbReference type="ChEBI" id="CHEBI:46398"/>
        <dbReference type="ChEBI" id="CHEBI:57705"/>
        <dbReference type="ChEBI" id="CHEBI:57776"/>
        <dbReference type="EC" id="2.7.7.23"/>
    </reaction>
</comment>
<evidence type="ECO:0000313" key="22">
    <source>
        <dbReference type="Proteomes" id="UP001238179"/>
    </source>
</evidence>
<keyword evidence="13 18" id="KW-0012">Acyltransferase</keyword>
<comment type="pathway">
    <text evidence="18">Nucleotide-sugar biosynthesis; UDP-N-acetyl-alpha-D-glucosamine biosynthesis; N-acetyl-alpha-D-glucosamine 1-phosphate from alpha-D-glucosamine 6-phosphate (route II): step 2/2.</text>
</comment>
<keyword evidence="14 18" id="KW-0961">Cell wall biogenesis/degradation</keyword>
<reference evidence="22" key="1">
    <citation type="journal article" date="2023" name="Int. J. Syst. Evol. Microbiol.">
        <title>Mesoterricola silvestris gen. nov., sp. nov., Mesoterricola sediminis sp. nov., Geothrix oryzae sp. nov., Geothrix edaphica sp. nov., Geothrix rubra sp. nov., and Geothrix limicola sp. nov., six novel members of Acidobacteriota isolated from soils.</title>
        <authorList>
            <person name="Itoh H."/>
            <person name="Sugisawa Y."/>
            <person name="Mise K."/>
            <person name="Xu Z."/>
            <person name="Kuniyasu M."/>
            <person name="Ushijima N."/>
            <person name="Kawano K."/>
            <person name="Kobayashi E."/>
            <person name="Shiratori Y."/>
            <person name="Masuda Y."/>
            <person name="Senoo K."/>
        </authorList>
    </citation>
    <scope>NUCLEOTIDE SEQUENCE [LARGE SCALE GENOMIC DNA]</scope>
    <source>
        <strain evidence="22">W79</strain>
    </source>
</reference>
<feature type="binding site" evidence="18">
    <location>
        <position position="156"/>
    </location>
    <ligand>
        <name>UDP-N-acetyl-alpha-D-glucosamine</name>
        <dbReference type="ChEBI" id="CHEBI:57705"/>
    </ligand>
</feature>
<dbReference type="PANTHER" id="PTHR43584">
    <property type="entry name" value="NUCLEOTIDYL TRANSFERASE"/>
    <property type="match status" value="1"/>
</dbReference>
<comment type="cofactor">
    <cofactor evidence="18">
        <name>Mg(2+)</name>
        <dbReference type="ChEBI" id="CHEBI:18420"/>
    </cofactor>
    <text evidence="18">Binds 1 Mg(2+) ion per subunit.</text>
</comment>
<evidence type="ECO:0000256" key="7">
    <source>
        <dbReference type="ARBA" id="ARBA00022723"/>
    </source>
</evidence>
<dbReference type="PROSITE" id="PS00101">
    <property type="entry name" value="HEXAPEP_TRANSFERASES"/>
    <property type="match status" value="1"/>
</dbReference>
<feature type="domain" description="Mannose-1-phosphate guanyltransferase C-terminal" evidence="20">
    <location>
        <begin position="267"/>
        <end position="346"/>
    </location>
</feature>
<keyword evidence="8 18" id="KW-0677">Repeat</keyword>
<keyword evidence="10 18" id="KW-0133">Cell shape</keyword>
<organism evidence="21 22">
    <name type="scientific">Mesoterricola silvestris</name>
    <dbReference type="NCBI Taxonomy" id="2927979"/>
    <lineage>
        <taxon>Bacteria</taxon>
        <taxon>Pseudomonadati</taxon>
        <taxon>Acidobacteriota</taxon>
        <taxon>Holophagae</taxon>
        <taxon>Holophagales</taxon>
        <taxon>Holophagaceae</taxon>
        <taxon>Mesoterricola</taxon>
    </lineage>
</organism>
<comment type="subunit">
    <text evidence="18">Homotrimer.</text>
</comment>
<dbReference type="Pfam" id="PF25087">
    <property type="entry name" value="GMPPB_C"/>
    <property type="match status" value="1"/>
</dbReference>
<keyword evidence="6 18" id="KW-0548">Nucleotidyltransferase</keyword>
<keyword evidence="12 18" id="KW-0511">Multifunctional enzyme</keyword>
<proteinExistence type="inferred from homology"/>
<comment type="subcellular location">
    <subcellularLocation>
        <location evidence="1 18">Cytoplasm</location>
    </subcellularLocation>
</comment>
<dbReference type="Pfam" id="PF00132">
    <property type="entry name" value="Hexapep"/>
    <property type="match status" value="1"/>
</dbReference>
<evidence type="ECO:0000256" key="4">
    <source>
        <dbReference type="ARBA" id="ARBA00022490"/>
    </source>
</evidence>
<comment type="catalytic activity">
    <reaction evidence="15 18">
        <text>alpha-D-glucosamine 1-phosphate + acetyl-CoA = N-acetyl-alpha-D-glucosamine 1-phosphate + CoA + H(+)</text>
        <dbReference type="Rhea" id="RHEA:13725"/>
        <dbReference type="ChEBI" id="CHEBI:15378"/>
        <dbReference type="ChEBI" id="CHEBI:57287"/>
        <dbReference type="ChEBI" id="CHEBI:57288"/>
        <dbReference type="ChEBI" id="CHEBI:57776"/>
        <dbReference type="ChEBI" id="CHEBI:58516"/>
        <dbReference type="EC" id="2.3.1.157"/>
    </reaction>
</comment>
<evidence type="ECO:0000256" key="10">
    <source>
        <dbReference type="ARBA" id="ARBA00022960"/>
    </source>
</evidence>
<dbReference type="NCBIfam" id="TIGR01173">
    <property type="entry name" value="glmU"/>
    <property type="match status" value="1"/>
</dbReference>
<accession>A0AA48GMY1</accession>
<comment type="similarity">
    <text evidence="2 18">In the C-terminal section; belongs to the transferase hexapeptide repeat family.</text>
</comment>
<feature type="binding site" evidence="18">
    <location>
        <position position="22"/>
    </location>
    <ligand>
        <name>UDP-N-acetyl-alpha-D-glucosamine</name>
        <dbReference type="ChEBI" id="CHEBI:57705"/>
    </ligand>
</feature>
<dbReference type="KEGG" id="msil:METEAL_19980"/>
<dbReference type="GO" id="GO:0016020">
    <property type="term" value="C:membrane"/>
    <property type="evidence" value="ECO:0007669"/>
    <property type="project" value="GOC"/>
</dbReference>
<keyword evidence="9 18" id="KW-0460">Magnesium</keyword>
<keyword evidence="7 18" id="KW-0479">Metal-binding</keyword>
<evidence type="ECO:0000259" key="19">
    <source>
        <dbReference type="Pfam" id="PF12804"/>
    </source>
</evidence>
<evidence type="ECO:0000256" key="5">
    <source>
        <dbReference type="ARBA" id="ARBA00022679"/>
    </source>
</evidence>
<keyword evidence="5 18" id="KW-0808">Transferase</keyword>
<dbReference type="GO" id="GO:0071555">
    <property type="term" value="P:cell wall organization"/>
    <property type="evidence" value="ECO:0007669"/>
    <property type="project" value="UniProtKB-KW"/>
</dbReference>
<feature type="binding site" evidence="18">
    <location>
        <begin position="386"/>
        <end position="387"/>
    </location>
    <ligand>
        <name>acetyl-CoA</name>
        <dbReference type="ChEBI" id="CHEBI:57288"/>
    </ligand>
</feature>
<feature type="binding site" evidence="18">
    <location>
        <position position="440"/>
    </location>
    <ligand>
        <name>acetyl-CoA</name>
        <dbReference type="ChEBI" id="CHEBI:57288"/>
    </ligand>
</feature>
<evidence type="ECO:0000256" key="12">
    <source>
        <dbReference type="ARBA" id="ARBA00023268"/>
    </source>
</evidence>
<feature type="binding site" evidence="18">
    <location>
        <position position="377"/>
    </location>
    <ligand>
        <name>UDP-N-acetyl-alpha-D-glucosamine</name>
        <dbReference type="ChEBI" id="CHEBI:57705"/>
    </ligand>
</feature>
<keyword evidence="4 18" id="KW-0963">Cytoplasm</keyword>
<dbReference type="EMBL" id="AP027080">
    <property type="protein sequence ID" value="BDU72824.1"/>
    <property type="molecule type" value="Genomic_DNA"/>
</dbReference>
<dbReference type="Pfam" id="PF12804">
    <property type="entry name" value="NTP_transf_3"/>
    <property type="match status" value="1"/>
</dbReference>
<dbReference type="InterPro" id="IPR001451">
    <property type="entry name" value="Hexapep"/>
</dbReference>
<dbReference type="Proteomes" id="UP001238179">
    <property type="component" value="Chromosome"/>
</dbReference>
<feature type="binding site" evidence="18">
    <location>
        <position position="111"/>
    </location>
    <ligand>
        <name>Mg(2+)</name>
        <dbReference type="ChEBI" id="CHEBI:18420"/>
    </ligand>
</feature>
<dbReference type="GO" id="GO:0005737">
    <property type="term" value="C:cytoplasm"/>
    <property type="evidence" value="ECO:0007669"/>
    <property type="project" value="UniProtKB-SubCell"/>
</dbReference>
<feature type="binding site" evidence="18">
    <location>
        <position position="366"/>
    </location>
    <ligand>
        <name>UDP-N-acetyl-alpha-D-glucosamine</name>
        <dbReference type="ChEBI" id="CHEBI:57705"/>
    </ligand>
</feature>
<feature type="binding site" evidence="18">
    <location>
        <begin position="8"/>
        <end position="11"/>
    </location>
    <ligand>
        <name>UDP-N-acetyl-alpha-D-glucosamine</name>
        <dbReference type="ChEBI" id="CHEBI:57705"/>
    </ligand>
</feature>
<dbReference type="InterPro" id="IPR018357">
    <property type="entry name" value="Hexapep_transf_CS"/>
</dbReference>
<evidence type="ECO:0000313" key="21">
    <source>
        <dbReference type="EMBL" id="BDU72824.1"/>
    </source>
</evidence>
<dbReference type="PANTHER" id="PTHR43584:SF3">
    <property type="entry name" value="BIFUNCTIONAL PROTEIN GLMU"/>
    <property type="match status" value="1"/>
</dbReference>
<name>A0AA48GMY1_9BACT</name>
<gene>
    <name evidence="18 21" type="primary">glmU</name>
    <name evidence="21" type="ORF">METEAL_19980</name>
</gene>
<dbReference type="RefSeq" id="WP_316415736.1">
    <property type="nucleotide sequence ID" value="NZ_AP027080.1"/>
</dbReference>
<evidence type="ECO:0000256" key="2">
    <source>
        <dbReference type="ARBA" id="ARBA00007707"/>
    </source>
</evidence>
<feature type="active site" description="Proton acceptor" evidence="18">
    <location>
        <position position="363"/>
    </location>
</feature>
<dbReference type="Gene3D" id="3.90.550.10">
    <property type="entry name" value="Spore Coat Polysaccharide Biosynthesis Protein SpsA, Chain A"/>
    <property type="match status" value="1"/>
</dbReference>
<dbReference type="HAMAP" id="MF_01631">
    <property type="entry name" value="GlmU"/>
    <property type="match status" value="1"/>
</dbReference>